<dbReference type="PROSITE" id="PS50994">
    <property type="entry name" value="INTEGRASE"/>
    <property type="match status" value="1"/>
</dbReference>
<name>A0A6A1WSG4_9ROSI</name>
<evidence type="ECO:0000313" key="3">
    <source>
        <dbReference type="EMBL" id="KAB1226747.1"/>
    </source>
</evidence>
<dbReference type="GO" id="GO:0003676">
    <property type="term" value="F:nucleic acid binding"/>
    <property type="evidence" value="ECO:0007669"/>
    <property type="project" value="InterPro"/>
</dbReference>
<evidence type="ECO:0000313" key="4">
    <source>
        <dbReference type="Proteomes" id="UP000516437"/>
    </source>
</evidence>
<proteinExistence type="predicted"/>
<dbReference type="SUPFAM" id="SSF53098">
    <property type="entry name" value="Ribonuclease H-like"/>
    <property type="match status" value="1"/>
</dbReference>
<dbReference type="InterPro" id="IPR039537">
    <property type="entry name" value="Retrotran_Ty1/copia-like"/>
</dbReference>
<protein>
    <submittedName>
        <fullName evidence="3">Retrovirus-related Pol polyprotein from transposon TNT 1-94</fullName>
    </submittedName>
</protein>
<dbReference type="AlphaFoldDB" id="A0A6A1WSG4"/>
<dbReference type="InterPro" id="IPR036397">
    <property type="entry name" value="RNaseH_sf"/>
</dbReference>
<dbReference type="InterPro" id="IPR057670">
    <property type="entry name" value="SH3_retrovirus"/>
</dbReference>
<organism evidence="3 4">
    <name type="scientific">Morella rubra</name>
    <name type="common">Chinese bayberry</name>
    <dbReference type="NCBI Taxonomy" id="262757"/>
    <lineage>
        <taxon>Eukaryota</taxon>
        <taxon>Viridiplantae</taxon>
        <taxon>Streptophyta</taxon>
        <taxon>Embryophyta</taxon>
        <taxon>Tracheophyta</taxon>
        <taxon>Spermatophyta</taxon>
        <taxon>Magnoliopsida</taxon>
        <taxon>eudicotyledons</taxon>
        <taxon>Gunneridae</taxon>
        <taxon>Pentapetalae</taxon>
        <taxon>rosids</taxon>
        <taxon>fabids</taxon>
        <taxon>Fagales</taxon>
        <taxon>Myricaceae</taxon>
        <taxon>Morella</taxon>
    </lineage>
</organism>
<feature type="domain" description="Integrase catalytic" evidence="2">
    <location>
        <begin position="1"/>
        <end position="121"/>
    </location>
</feature>
<reference evidence="3 4" key="1">
    <citation type="journal article" date="2019" name="Plant Biotechnol. J.">
        <title>The red bayberry genome and genetic basis of sex determination.</title>
        <authorList>
            <person name="Jia H.M."/>
            <person name="Jia H.J."/>
            <person name="Cai Q.L."/>
            <person name="Wang Y."/>
            <person name="Zhao H.B."/>
            <person name="Yang W.F."/>
            <person name="Wang G.Y."/>
            <person name="Li Y.H."/>
            <person name="Zhan D.L."/>
            <person name="Shen Y.T."/>
            <person name="Niu Q.F."/>
            <person name="Chang L."/>
            <person name="Qiu J."/>
            <person name="Zhao L."/>
            <person name="Xie H.B."/>
            <person name="Fu W.Y."/>
            <person name="Jin J."/>
            <person name="Li X.W."/>
            <person name="Jiao Y."/>
            <person name="Zhou C.C."/>
            <person name="Tu T."/>
            <person name="Chai C.Y."/>
            <person name="Gao J.L."/>
            <person name="Fan L.J."/>
            <person name="van de Weg E."/>
            <person name="Wang J.Y."/>
            <person name="Gao Z.S."/>
        </authorList>
    </citation>
    <scope>NUCLEOTIDE SEQUENCE [LARGE SCALE GENOMIC DNA]</scope>
    <source>
        <tissue evidence="3">Leaves</tissue>
    </source>
</reference>
<feature type="compositionally biased region" description="Low complexity" evidence="1">
    <location>
        <begin position="219"/>
        <end position="228"/>
    </location>
</feature>
<feature type="region of interest" description="Disordered" evidence="1">
    <location>
        <begin position="219"/>
        <end position="248"/>
    </location>
</feature>
<sequence>MKTKSGTRGFLESFFNLVDTQHNSKIQILRFDNGPEFCMIPFFSSRGVIHQTSCTYTPQQNGVVERKHQHLLNVARAICFQSNVPLTYWGDCVLTATYLINRTPSPLLHNKTPYEMFYKIPPLYSHLRTFGCLCYATNTTPHKSKFTAHASKRVFLGYPYGIKGYRLLNLETNSIFVSRDVIFHEVSFPFKDTSSYSSSPTLSCVVPLSVPDTFSYDSSSHIQHSVQPSSPPPSHSSVLNPPRRSTRVRQTPSYLHNYHCRLVQSFNSSLPSVSKHQQPDSAMDIVRYLSYSKLSPQHRAFNLAISIHPEPSTYSQAAQNPKWQEAMFLK</sequence>
<dbReference type="PANTHER" id="PTHR42648:SF31">
    <property type="entry name" value="RNA-DIRECTED DNA POLYMERASE"/>
    <property type="match status" value="1"/>
</dbReference>
<dbReference type="GO" id="GO:0015074">
    <property type="term" value="P:DNA integration"/>
    <property type="evidence" value="ECO:0007669"/>
    <property type="project" value="InterPro"/>
</dbReference>
<keyword evidence="4" id="KW-1185">Reference proteome</keyword>
<dbReference type="OrthoDB" id="1750165at2759"/>
<dbReference type="Gene3D" id="3.30.420.10">
    <property type="entry name" value="Ribonuclease H-like superfamily/Ribonuclease H"/>
    <property type="match status" value="1"/>
</dbReference>
<dbReference type="InterPro" id="IPR001584">
    <property type="entry name" value="Integrase_cat-core"/>
</dbReference>
<dbReference type="InterPro" id="IPR012337">
    <property type="entry name" value="RNaseH-like_sf"/>
</dbReference>
<evidence type="ECO:0000256" key="1">
    <source>
        <dbReference type="SAM" id="MobiDB-lite"/>
    </source>
</evidence>
<dbReference type="PANTHER" id="PTHR42648">
    <property type="entry name" value="TRANSPOSASE, PUTATIVE-RELATED"/>
    <property type="match status" value="1"/>
</dbReference>
<evidence type="ECO:0000259" key="2">
    <source>
        <dbReference type="PROSITE" id="PS50994"/>
    </source>
</evidence>
<dbReference type="Pfam" id="PF25597">
    <property type="entry name" value="SH3_retrovirus"/>
    <property type="match status" value="1"/>
</dbReference>
<accession>A0A6A1WSG4</accession>
<comment type="caution">
    <text evidence="3">The sequence shown here is derived from an EMBL/GenBank/DDBJ whole genome shotgun (WGS) entry which is preliminary data.</text>
</comment>
<dbReference type="Proteomes" id="UP000516437">
    <property type="component" value="Chromosome 1"/>
</dbReference>
<gene>
    <name evidence="3" type="ORF">CJ030_MR1G022554</name>
</gene>
<dbReference type="EMBL" id="RXIC02000019">
    <property type="protein sequence ID" value="KAB1226747.1"/>
    <property type="molecule type" value="Genomic_DNA"/>
</dbReference>